<feature type="transmembrane region" description="Helical" evidence="6">
    <location>
        <begin position="259"/>
        <end position="286"/>
    </location>
</feature>
<sequence>MKNKLKIFELLVSVFISVGFIYLFYKVIGFNKFIKFFSQIDFVHFLIAFLLYLLSYITRTIRWILVLKIKDFLKLFKITVYNTVFNIFLPFRTGEFSFFYMMKKENINFSESIIPFLTVRLFDGFSLLIFFFISFLIFKEYSIALSIFTLIVSPFLIALFFKIISIIKLKKLEKFKSVNINLTFIFKLYILSIFTLFFKFLSFYFILPKNIKLSLSELFFASSAGDLTTVLPIHGLAGIGTYEGGFAGVLLLIGIDKELALLSSVFVHIFILFSSFLLSLICFLFLRK</sequence>
<gene>
    <name evidence="7" type="ORF">CLV39_1654</name>
</gene>
<evidence type="ECO:0008006" key="9">
    <source>
        <dbReference type="Google" id="ProtNLM"/>
    </source>
</evidence>
<reference evidence="7 8" key="1">
    <citation type="submission" date="2018-10" db="EMBL/GenBank/DDBJ databases">
        <title>Genomic Encyclopedia of Archaeal and Bacterial Type Strains, Phase II (KMG-II): from individual species to whole genera.</title>
        <authorList>
            <person name="Goeker M."/>
        </authorList>
    </citation>
    <scope>NUCLEOTIDE SEQUENCE [LARGE SCALE GENOMIC DNA]</scope>
    <source>
        <strain evidence="7 8">VM1</strain>
    </source>
</reference>
<comment type="caution">
    <text evidence="7">The sequence shown here is derived from an EMBL/GenBank/DDBJ whole genome shotgun (WGS) entry which is preliminary data.</text>
</comment>
<keyword evidence="4 6" id="KW-1133">Transmembrane helix</keyword>
<keyword evidence="2" id="KW-1003">Cell membrane</keyword>
<comment type="subcellular location">
    <subcellularLocation>
        <location evidence="1">Cell membrane</location>
        <topology evidence="1">Multi-pass membrane protein</topology>
    </subcellularLocation>
</comment>
<dbReference type="RefSeq" id="WP_121923746.1">
    <property type="nucleotide sequence ID" value="NZ_REFO01000017.1"/>
</dbReference>
<dbReference type="Pfam" id="PF03706">
    <property type="entry name" value="LPG_synthase_TM"/>
    <property type="match status" value="1"/>
</dbReference>
<feature type="transmembrane region" description="Helical" evidence="6">
    <location>
        <begin position="145"/>
        <end position="164"/>
    </location>
</feature>
<keyword evidence="5 6" id="KW-0472">Membrane</keyword>
<evidence type="ECO:0000256" key="1">
    <source>
        <dbReference type="ARBA" id="ARBA00004651"/>
    </source>
</evidence>
<accession>A0A3M0BC62</accession>
<evidence type="ECO:0000313" key="7">
    <source>
        <dbReference type="EMBL" id="RMA92498.1"/>
    </source>
</evidence>
<keyword evidence="3 6" id="KW-0812">Transmembrane</keyword>
<name>A0A3M0BC62_9AQUI</name>
<evidence type="ECO:0000256" key="5">
    <source>
        <dbReference type="ARBA" id="ARBA00023136"/>
    </source>
</evidence>
<feature type="transmembrane region" description="Helical" evidence="6">
    <location>
        <begin position="78"/>
        <end position="101"/>
    </location>
</feature>
<keyword evidence="8" id="KW-1185">Reference proteome</keyword>
<dbReference type="GO" id="GO:0005886">
    <property type="term" value="C:plasma membrane"/>
    <property type="evidence" value="ECO:0007669"/>
    <property type="project" value="UniProtKB-SubCell"/>
</dbReference>
<evidence type="ECO:0000256" key="6">
    <source>
        <dbReference type="SAM" id="Phobius"/>
    </source>
</evidence>
<evidence type="ECO:0000256" key="2">
    <source>
        <dbReference type="ARBA" id="ARBA00022475"/>
    </source>
</evidence>
<dbReference type="InterPro" id="IPR022791">
    <property type="entry name" value="L-PG_synthase/AglD"/>
</dbReference>
<dbReference type="PANTHER" id="PTHR39087:SF2">
    <property type="entry name" value="UPF0104 MEMBRANE PROTEIN MJ1595"/>
    <property type="match status" value="1"/>
</dbReference>
<dbReference type="PANTHER" id="PTHR39087">
    <property type="entry name" value="UPF0104 MEMBRANE PROTEIN MJ1595"/>
    <property type="match status" value="1"/>
</dbReference>
<evidence type="ECO:0000313" key="8">
    <source>
        <dbReference type="Proteomes" id="UP000280842"/>
    </source>
</evidence>
<evidence type="ECO:0000256" key="3">
    <source>
        <dbReference type="ARBA" id="ARBA00022692"/>
    </source>
</evidence>
<evidence type="ECO:0000256" key="4">
    <source>
        <dbReference type="ARBA" id="ARBA00022989"/>
    </source>
</evidence>
<feature type="transmembrane region" description="Helical" evidence="6">
    <location>
        <begin position="7"/>
        <end position="25"/>
    </location>
</feature>
<feature type="transmembrane region" description="Helical" evidence="6">
    <location>
        <begin position="184"/>
        <end position="206"/>
    </location>
</feature>
<organism evidence="7 8">
    <name type="scientific">Hydrogenothermus marinus</name>
    <dbReference type="NCBI Taxonomy" id="133270"/>
    <lineage>
        <taxon>Bacteria</taxon>
        <taxon>Pseudomonadati</taxon>
        <taxon>Aquificota</taxon>
        <taxon>Aquificia</taxon>
        <taxon>Aquificales</taxon>
        <taxon>Hydrogenothermaceae</taxon>
        <taxon>Hydrogenothermus</taxon>
    </lineage>
</organism>
<feature type="transmembrane region" description="Helical" evidence="6">
    <location>
        <begin position="113"/>
        <end position="138"/>
    </location>
</feature>
<feature type="transmembrane region" description="Helical" evidence="6">
    <location>
        <begin position="37"/>
        <end position="57"/>
    </location>
</feature>
<protein>
    <recommendedName>
        <fullName evidence="9">Lysylphosphatidylglycerol synthase-like protein</fullName>
    </recommendedName>
</protein>
<dbReference type="AlphaFoldDB" id="A0A3M0BC62"/>
<dbReference type="EMBL" id="REFO01000017">
    <property type="protein sequence ID" value="RMA92498.1"/>
    <property type="molecule type" value="Genomic_DNA"/>
</dbReference>
<dbReference type="OrthoDB" id="421014at2"/>
<proteinExistence type="predicted"/>
<dbReference type="Proteomes" id="UP000280842">
    <property type="component" value="Unassembled WGS sequence"/>
</dbReference>